<comment type="caution">
    <text evidence="1">The sequence shown here is derived from an EMBL/GenBank/DDBJ whole genome shotgun (WGS) entry which is preliminary data.</text>
</comment>
<reference evidence="1" key="1">
    <citation type="journal article" date="2015" name="Nature">
        <title>Complex archaea that bridge the gap between prokaryotes and eukaryotes.</title>
        <authorList>
            <person name="Spang A."/>
            <person name="Saw J.H."/>
            <person name="Jorgensen S.L."/>
            <person name="Zaremba-Niedzwiedzka K."/>
            <person name="Martijn J."/>
            <person name="Lind A.E."/>
            <person name="van Eijk R."/>
            <person name="Schleper C."/>
            <person name="Guy L."/>
            <person name="Ettema T.J."/>
        </authorList>
    </citation>
    <scope>NUCLEOTIDE SEQUENCE</scope>
</reference>
<evidence type="ECO:0000313" key="1">
    <source>
        <dbReference type="EMBL" id="KKM89916.1"/>
    </source>
</evidence>
<gene>
    <name evidence="1" type="ORF">LCGC14_1243860</name>
</gene>
<dbReference type="AlphaFoldDB" id="A0A0F9LS75"/>
<protein>
    <submittedName>
        <fullName evidence="1">Uncharacterized protein</fullName>
    </submittedName>
</protein>
<proteinExistence type="predicted"/>
<accession>A0A0F9LS75</accession>
<sequence length="145" mass="15220">MADGVFNIAKGAAAEMFRDAAANGIVLLLTVNQAEVTLIDHDDLGAMLAAANTEAVFTNYARKTGLTGTITVDDPNDRVDIDFPDQTWSSAGNGANETLTKLITAYENAAADATRIPLTHHDFALTTDGSDVTAQLNAAGFYRAA</sequence>
<name>A0A0F9LS75_9ZZZZ</name>
<organism evidence="1">
    <name type="scientific">marine sediment metagenome</name>
    <dbReference type="NCBI Taxonomy" id="412755"/>
    <lineage>
        <taxon>unclassified sequences</taxon>
        <taxon>metagenomes</taxon>
        <taxon>ecological metagenomes</taxon>
    </lineage>
</organism>
<dbReference type="EMBL" id="LAZR01006747">
    <property type="protein sequence ID" value="KKM89916.1"/>
    <property type="molecule type" value="Genomic_DNA"/>
</dbReference>